<dbReference type="RefSeq" id="WP_179612380.1">
    <property type="nucleotide sequence ID" value="NZ_JACBZV010000007.1"/>
</dbReference>
<feature type="domain" description="Thoeris protein ThsB TIR-like" evidence="1">
    <location>
        <begin position="6"/>
        <end position="101"/>
    </location>
</feature>
<sequence length="161" mass="18556">MARRTFLSFCYKDDHWRVQQVKNMGVVEEQPLLSANKWEEIEDQGDAAIEQWIEDNMKGKSCLIVLIGERTAKRKWVKYEITKAFNDGKGVLGVYIHNLKDSDGNQATKGQNPFDAFKSGDEPLSKWAKVYNPPYTTSSNVYDYIKDNLADWVEKAIELRS</sequence>
<gene>
    <name evidence="2" type="ORF">GGI64_004131</name>
</gene>
<dbReference type="InterPro" id="IPR015032">
    <property type="entry name" value="ThsB__TIR-like_domain"/>
</dbReference>
<reference evidence="2 3" key="1">
    <citation type="submission" date="2020-07" db="EMBL/GenBank/DDBJ databases">
        <title>Genomic Encyclopedia of Type Strains, Phase IV (KMG-V): Genome sequencing to study the core and pangenomes of soil and plant-associated prokaryotes.</title>
        <authorList>
            <person name="Whitman W."/>
        </authorList>
    </citation>
    <scope>NUCLEOTIDE SEQUENCE [LARGE SCALE GENOMIC DNA]</scope>
    <source>
        <strain evidence="2 3">SEMIA 4052</strain>
    </source>
</reference>
<dbReference type="Proteomes" id="UP000535276">
    <property type="component" value="Unassembled WGS sequence"/>
</dbReference>
<accession>A0A7Z0E0Z7</accession>
<name>A0A7Z0E0Z7_RHILE</name>
<evidence type="ECO:0000313" key="3">
    <source>
        <dbReference type="Proteomes" id="UP000535276"/>
    </source>
</evidence>
<dbReference type="EMBL" id="JACBZV010000007">
    <property type="protein sequence ID" value="NYJ13050.1"/>
    <property type="molecule type" value="Genomic_DNA"/>
</dbReference>
<comment type="caution">
    <text evidence="2">The sequence shown here is derived from an EMBL/GenBank/DDBJ whole genome shotgun (WGS) entry which is preliminary data.</text>
</comment>
<protein>
    <recommendedName>
        <fullName evidence="1">Thoeris protein ThsB TIR-like domain-containing protein</fullName>
    </recommendedName>
</protein>
<evidence type="ECO:0000259" key="1">
    <source>
        <dbReference type="Pfam" id="PF08937"/>
    </source>
</evidence>
<dbReference type="SUPFAM" id="SSF52206">
    <property type="entry name" value="Hypothetical protein MTH538"/>
    <property type="match status" value="1"/>
</dbReference>
<dbReference type="Pfam" id="PF08937">
    <property type="entry name" value="ThsB_TIR"/>
    <property type="match status" value="1"/>
</dbReference>
<proteinExistence type="predicted"/>
<organism evidence="2 3">
    <name type="scientific">Rhizobium leguminosarum</name>
    <dbReference type="NCBI Taxonomy" id="384"/>
    <lineage>
        <taxon>Bacteria</taxon>
        <taxon>Pseudomonadati</taxon>
        <taxon>Pseudomonadota</taxon>
        <taxon>Alphaproteobacteria</taxon>
        <taxon>Hyphomicrobiales</taxon>
        <taxon>Rhizobiaceae</taxon>
        <taxon>Rhizobium/Agrobacterium group</taxon>
        <taxon>Rhizobium</taxon>
    </lineage>
</organism>
<evidence type="ECO:0000313" key="2">
    <source>
        <dbReference type="EMBL" id="NYJ13050.1"/>
    </source>
</evidence>
<dbReference type="InterPro" id="IPR035897">
    <property type="entry name" value="Toll_tir_struct_dom_sf"/>
</dbReference>
<dbReference type="InterPro" id="IPR036490">
    <property type="entry name" value="ThsB_TIR-like_sf"/>
</dbReference>
<dbReference type="Gene3D" id="3.40.50.10140">
    <property type="entry name" value="Toll/interleukin-1 receptor homology (TIR) domain"/>
    <property type="match status" value="1"/>
</dbReference>
<dbReference type="AlphaFoldDB" id="A0A7Z0E0Z7"/>